<dbReference type="SUPFAM" id="SSF50203">
    <property type="entry name" value="Bacterial enterotoxins"/>
    <property type="match status" value="1"/>
</dbReference>
<dbReference type="EMBL" id="KC906583">
    <property type="protein sequence ID" value="AGS46829.1"/>
    <property type="molecule type" value="Genomic_DNA"/>
</dbReference>
<evidence type="ECO:0000259" key="2">
    <source>
        <dbReference type="Pfam" id="PF01123"/>
    </source>
</evidence>
<dbReference type="InterPro" id="IPR006123">
    <property type="entry name" value="Toxin_b-grasp_Staph/Strep"/>
</dbReference>
<dbReference type="Pfam" id="PF02876">
    <property type="entry name" value="Stap_Strp_tox_C"/>
    <property type="match status" value="1"/>
</dbReference>
<dbReference type="GO" id="GO:0005576">
    <property type="term" value="C:extracellular region"/>
    <property type="evidence" value="ECO:0007669"/>
    <property type="project" value="InterPro"/>
</dbReference>
<feature type="domain" description="Staphylococcal/Streptococcal toxin OB-fold" evidence="2">
    <location>
        <begin position="52"/>
        <end position="139"/>
    </location>
</feature>
<dbReference type="InterPro" id="IPR008992">
    <property type="entry name" value="Enterotoxin"/>
</dbReference>
<evidence type="ECO:0000313" key="4">
    <source>
        <dbReference type="EMBL" id="AGS46829.1"/>
    </source>
</evidence>
<dbReference type="GO" id="GO:0090729">
    <property type="term" value="F:toxin activity"/>
    <property type="evidence" value="ECO:0007669"/>
    <property type="project" value="InterPro"/>
</dbReference>
<dbReference type="RefSeq" id="WP_042670027.1">
    <property type="nucleotide sequence ID" value="NZ_CP065056.1"/>
</dbReference>
<accession>S5U857</accession>
<gene>
    <name evidence="4" type="primary">szeP</name>
</gene>
<organism evidence="4">
    <name type="scientific">Streptococcus equi subsp. zooepidemicus</name>
    <dbReference type="NCBI Taxonomy" id="40041"/>
    <lineage>
        <taxon>Bacteria</taxon>
        <taxon>Bacillati</taxon>
        <taxon>Bacillota</taxon>
        <taxon>Bacilli</taxon>
        <taxon>Lactobacillales</taxon>
        <taxon>Streptococcaceae</taxon>
        <taxon>Streptococcus</taxon>
    </lineage>
</organism>
<sequence>MKINHLIKLNLIQSVVLMSLLISNVSLSEEIKNINDIFKDSTGNMPRTNTVLRDFYQKDITEKNNLTIDCILSTQIIIYPGTNSMVWNSNKKDKYEITLYPNLIPAFRKNEKVNIFGINYSINTSKDIHTKYFNGGVTKSDDVQDLTKVVYLNIFKNNLKISTSSDKIHLNKNIITFQEIDIKVRKLLMNRSDINLYKSQDFSTGYWILEYADKTKETNLFTIPEYRYNTKFESNQISHIDVYLVN</sequence>
<dbReference type="Pfam" id="PF01123">
    <property type="entry name" value="Stap_Strp_toxin"/>
    <property type="match status" value="1"/>
</dbReference>
<comment type="similarity">
    <text evidence="1">Belongs to the staphylococcal/streptococcal toxin family.</text>
</comment>
<dbReference type="InterPro" id="IPR016091">
    <property type="entry name" value="SuperAg_toxin_C"/>
</dbReference>
<feature type="non-terminal residue" evidence="4">
    <location>
        <position position="246"/>
    </location>
</feature>
<evidence type="ECO:0000259" key="3">
    <source>
        <dbReference type="Pfam" id="PF02876"/>
    </source>
</evidence>
<dbReference type="SUPFAM" id="SSF54334">
    <property type="entry name" value="Superantigen toxins, C-terminal domain"/>
    <property type="match status" value="1"/>
</dbReference>
<reference evidence="4" key="2">
    <citation type="submission" date="2013-04" db="EMBL/GenBank/DDBJ databases">
        <authorList>
            <person name="Robinson C."/>
            <person name="Paillot R."/>
        </authorList>
    </citation>
    <scope>NUCLEOTIDE SEQUENCE</scope>
</reference>
<dbReference type="Gene3D" id="3.10.20.120">
    <property type="match status" value="1"/>
</dbReference>
<proteinExistence type="inferred from homology"/>
<dbReference type="PRINTS" id="PR01898">
    <property type="entry name" value="SAGSUPRFAMLY"/>
</dbReference>
<feature type="domain" description="Staphylococcal/Streptococcal toxin beta-grasp" evidence="3">
    <location>
        <begin position="150"/>
        <end position="244"/>
    </location>
</feature>
<dbReference type="AlphaFoldDB" id="S5U857"/>
<protein>
    <submittedName>
        <fullName evidence="4">Exotoxin P</fullName>
    </submittedName>
</protein>
<dbReference type="InterPro" id="IPR013307">
    <property type="entry name" value="Superantigen_bac"/>
</dbReference>
<reference evidence="4" key="1">
    <citation type="journal article" date="2010" name="Infect. Immun.">
        <title>Identification of three novel superantigen-encoding genes in Streptococcus equi subsp. zooepidemicus, szeF, szeN, and szeP.</title>
        <authorList>
            <person name="Paillot R."/>
            <person name="Darby A.C."/>
            <person name="Robinson C."/>
            <person name="Wright N.L."/>
            <person name="Steward K.F."/>
            <person name="Anderson E."/>
            <person name="Webb K."/>
            <person name="Holden M.T."/>
            <person name="Efstratiou A."/>
            <person name="Broughton K."/>
            <person name="Jolley K.A."/>
            <person name="Priestnall S.L."/>
            <person name="Marotti Campi M.C."/>
            <person name="Hughes M.A."/>
            <person name="Radford A."/>
            <person name="Erles K."/>
            <person name="Waller A.S."/>
        </authorList>
    </citation>
    <scope>NUCLEOTIDE SEQUENCE</scope>
</reference>
<dbReference type="Gene3D" id="2.40.50.110">
    <property type="match status" value="1"/>
</dbReference>
<name>S5U857_STRSZ</name>
<dbReference type="InterPro" id="IPR006173">
    <property type="entry name" value="Staph_tox_OB"/>
</dbReference>
<evidence type="ECO:0000256" key="1">
    <source>
        <dbReference type="ARBA" id="ARBA00008401"/>
    </source>
</evidence>